<keyword evidence="3 10" id="KW-0235">DNA replication</keyword>
<dbReference type="Gene3D" id="2.30.29.150">
    <property type="match status" value="1"/>
</dbReference>
<reference evidence="13" key="1">
    <citation type="submission" date="2020-05" db="EMBL/GenBank/DDBJ databases">
        <title>Phylogenomic resolution of chytrid fungi.</title>
        <authorList>
            <person name="Stajich J.E."/>
            <person name="Amses K."/>
            <person name="Simmons R."/>
            <person name="Seto K."/>
            <person name="Myers J."/>
            <person name="Bonds A."/>
            <person name="Quandt C.A."/>
            <person name="Barry K."/>
            <person name="Liu P."/>
            <person name="Grigoriev I."/>
            <person name="Longcore J.E."/>
            <person name="James T.Y."/>
        </authorList>
    </citation>
    <scope>NUCLEOTIDE SEQUENCE</scope>
    <source>
        <strain evidence="13">JEL0379</strain>
    </source>
</reference>
<evidence type="ECO:0000256" key="10">
    <source>
        <dbReference type="RuleBase" id="RU364013"/>
    </source>
</evidence>
<evidence type="ECO:0000313" key="14">
    <source>
        <dbReference type="Proteomes" id="UP001212152"/>
    </source>
</evidence>
<dbReference type="Pfam" id="PF21103">
    <property type="entry name" value="PH1_SSRP1-like"/>
    <property type="match status" value="1"/>
</dbReference>
<organism evidence="13 14">
    <name type="scientific">Geranomyces variabilis</name>
    <dbReference type="NCBI Taxonomy" id="109894"/>
    <lineage>
        <taxon>Eukaryota</taxon>
        <taxon>Fungi</taxon>
        <taxon>Fungi incertae sedis</taxon>
        <taxon>Chytridiomycota</taxon>
        <taxon>Chytridiomycota incertae sedis</taxon>
        <taxon>Chytridiomycetes</taxon>
        <taxon>Spizellomycetales</taxon>
        <taxon>Powellomycetaceae</taxon>
        <taxon>Geranomyces</taxon>
    </lineage>
</organism>
<feature type="DNA-binding region" description="HMG box" evidence="9">
    <location>
        <begin position="611"/>
        <end position="679"/>
    </location>
</feature>
<dbReference type="GO" id="GO:0003677">
    <property type="term" value="F:DNA binding"/>
    <property type="evidence" value="ECO:0007669"/>
    <property type="project" value="UniProtKB-UniRule"/>
</dbReference>
<dbReference type="PANTHER" id="PTHR45849">
    <property type="entry name" value="FACT COMPLEX SUBUNIT SSRP1"/>
    <property type="match status" value="1"/>
</dbReference>
<feature type="compositionally biased region" description="Low complexity" evidence="11">
    <location>
        <begin position="563"/>
        <end position="573"/>
    </location>
</feature>
<dbReference type="CDD" id="cd13230">
    <property type="entry name" value="PH1_SSRP1-like"/>
    <property type="match status" value="1"/>
</dbReference>
<comment type="function">
    <text evidence="10">Component of the FACT complex, a general chromatin factor that acts to reorganize nucleosomes. The FACT complex is involved in multiple processes that require DNA as a template such as mRNA elongation, DNA replication and DNA repair. During transcription elongation the FACT complex acts as a histone chaperone that both destabilizes and restores nucleosomal structure. It facilitates the passage of RNA polymerase II and transcription by promoting the dissociation of one histone H2A-H2B dimer from the nucleosome, then subsequently promotes the reestablishment of the nucleosome following the passage of RNA polymerase II.</text>
</comment>
<evidence type="ECO:0000313" key="13">
    <source>
        <dbReference type="EMBL" id="KAJ3184619.1"/>
    </source>
</evidence>
<feature type="region of interest" description="Disordered" evidence="11">
    <location>
        <begin position="650"/>
        <end position="725"/>
    </location>
</feature>
<dbReference type="Gene3D" id="2.30.29.30">
    <property type="entry name" value="Pleckstrin-homology domain (PH domain)/Phosphotyrosine-binding domain (PTB)"/>
    <property type="match status" value="2"/>
</dbReference>
<keyword evidence="6 10" id="KW-0804">Transcription</keyword>
<proteinExistence type="inferred from homology"/>
<keyword evidence="7 10" id="KW-0234">DNA repair</keyword>
<dbReference type="PRINTS" id="PR00887">
    <property type="entry name" value="SSRCOGNITION"/>
</dbReference>
<dbReference type="EMBL" id="JADGJQ010000003">
    <property type="protein sequence ID" value="KAJ3184619.1"/>
    <property type="molecule type" value="Genomic_DNA"/>
</dbReference>
<evidence type="ECO:0000256" key="3">
    <source>
        <dbReference type="ARBA" id="ARBA00022705"/>
    </source>
</evidence>
<evidence type="ECO:0000256" key="7">
    <source>
        <dbReference type="ARBA" id="ARBA00023204"/>
    </source>
</evidence>
<keyword evidence="5 10" id="KW-0805">Transcription regulation</keyword>
<dbReference type="InterPro" id="IPR035417">
    <property type="entry name" value="SSRP1/POB3_N"/>
</dbReference>
<evidence type="ECO:0000256" key="5">
    <source>
        <dbReference type="ARBA" id="ARBA00023015"/>
    </source>
</evidence>
<dbReference type="SMART" id="SM01287">
    <property type="entry name" value="Rtt106"/>
    <property type="match status" value="1"/>
</dbReference>
<dbReference type="Proteomes" id="UP001212152">
    <property type="component" value="Unassembled WGS sequence"/>
</dbReference>
<keyword evidence="9" id="KW-0238">DNA-binding</keyword>
<dbReference type="GO" id="GO:0006281">
    <property type="term" value="P:DNA repair"/>
    <property type="evidence" value="ECO:0007669"/>
    <property type="project" value="UniProtKB-KW"/>
</dbReference>
<dbReference type="InterPro" id="IPR009071">
    <property type="entry name" value="HMG_box_dom"/>
</dbReference>
<protein>
    <recommendedName>
        <fullName evidence="10">FACT complex subunit POB3</fullName>
    </recommendedName>
</protein>
<dbReference type="AlphaFoldDB" id="A0AAD5XR02"/>
<evidence type="ECO:0000256" key="1">
    <source>
        <dbReference type="ARBA" id="ARBA00010060"/>
    </source>
</evidence>
<comment type="similarity">
    <text evidence="1 10">Belongs to the SSRP1 family.</text>
</comment>
<dbReference type="PANTHER" id="PTHR45849:SF1">
    <property type="entry name" value="FACT COMPLEX SUBUNIT SSRP1"/>
    <property type="match status" value="1"/>
</dbReference>
<keyword evidence="14" id="KW-1185">Reference proteome</keyword>
<keyword evidence="4 10" id="KW-0227">DNA damage</keyword>
<dbReference type="FunFam" id="2.30.29.150:FF:000001">
    <property type="entry name" value="Fact complex subunit ssrp1"/>
    <property type="match status" value="1"/>
</dbReference>
<dbReference type="SMART" id="SM00398">
    <property type="entry name" value="HMG"/>
    <property type="match status" value="1"/>
</dbReference>
<dbReference type="PROSITE" id="PS50118">
    <property type="entry name" value="HMG_BOX_2"/>
    <property type="match status" value="1"/>
</dbReference>
<evidence type="ECO:0000259" key="12">
    <source>
        <dbReference type="PROSITE" id="PS50118"/>
    </source>
</evidence>
<feature type="compositionally biased region" description="Basic residues" evidence="11">
    <location>
        <begin position="691"/>
        <end position="700"/>
    </location>
</feature>
<dbReference type="SUPFAM" id="SSF50729">
    <property type="entry name" value="PH domain-like"/>
    <property type="match status" value="1"/>
</dbReference>
<evidence type="ECO:0000256" key="6">
    <source>
        <dbReference type="ARBA" id="ARBA00023163"/>
    </source>
</evidence>
<dbReference type="Pfam" id="PF08512">
    <property type="entry name" value="Rttp106-like_middle"/>
    <property type="match status" value="1"/>
</dbReference>
<evidence type="ECO:0000256" key="4">
    <source>
        <dbReference type="ARBA" id="ARBA00022763"/>
    </source>
</evidence>
<sequence>MSRSFENVYLGGSNSSKVTGLLKIAEAGLGWKNSLNGNIVKLAPVDIHKVSWQRCARDYQLRVQKKDGTVIKFDGLQKEAYDIMAPLMKIHWHKTLERRETSVRGWNWGAIEFQGNQMAFNVANHPAFEVPLSEVANTNVPSKNEVLVEFATPEANGGDSTRKAYSEDALVEVRFFVPGASKQDQATVNEKGVKIFKDADATANATADGEENGEDADGEEFVLDEEGDVVSSAALLMATIREKADFDIAHGEAVALFENQLCLTPRGRFDVEFHHDFFRLRGKSHDYKVMYTSIHLLSLLPKPDDMHHMFVIGLDPPLRQGQTRYPFLVFQIARDEETTIEISEDVYNEKYADLLKKNYDGPVYEVLSEIMKGLTGKKIMAPSDSFSSAHGQSGIKCAHKANEAFLYPLERSILSIPKPPIFISHAEISAVTFSRVDQTGGSNALKTFEIKFNLREGQEHTFGSVAREEYEPLERFFRSKKLKVINDLGGTVPGSYREDSDGGSDGEGVSRKRVRQEIAAGYDDEDEDSSEDEDFAPEVESDVAEEFDENYGSGSDAEGGGAEPSSKGAADSSGGEGSADEEKKPAKAKSKSSSSKEPVKKKAKKDKKDGPKRGQTSFIYFSKDKRSEILAEFPGLSLPEVSKKLGEAWKAVSPEEKAKYEEMARVDKERYEKEKEDWPAAGAESSSSKKTPARSKHSASKKAAASSPGDSGKFKSEEFVDSDTD</sequence>
<accession>A0AAD5XR02</accession>
<gene>
    <name evidence="13" type="primary">POB3</name>
    <name evidence="13" type="ORF">HDU87_004022</name>
</gene>
<dbReference type="SUPFAM" id="SSF47095">
    <property type="entry name" value="HMG-box"/>
    <property type="match status" value="1"/>
</dbReference>
<dbReference type="InterPro" id="IPR048993">
    <property type="entry name" value="SSRP1-like_PH1"/>
</dbReference>
<feature type="domain" description="HMG box" evidence="12">
    <location>
        <begin position="611"/>
        <end position="679"/>
    </location>
</feature>
<dbReference type="GO" id="GO:0006260">
    <property type="term" value="P:DNA replication"/>
    <property type="evidence" value="ECO:0007669"/>
    <property type="project" value="UniProtKB-KW"/>
</dbReference>
<dbReference type="Gene3D" id="1.10.30.10">
    <property type="entry name" value="High mobility group box domain"/>
    <property type="match status" value="1"/>
</dbReference>
<evidence type="ECO:0000256" key="11">
    <source>
        <dbReference type="SAM" id="MobiDB-lite"/>
    </source>
</evidence>
<dbReference type="InterPro" id="IPR024954">
    <property type="entry name" value="SSRP1_DD"/>
</dbReference>
<dbReference type="InterPro" id="IPR013719">
    <property type="entry name" value="RTT106/SPT16-like_middle_dom"/>
</dbReference>
<feature type="region of interest" description="Disordered" evidence="11">
    <location>
        <begin position="488"/>
        <end position="621"/>
    </location>
</feature>
<dbReference type="GO" id="GO:0035101">
    <property type="term" value="C:FACT complex"/>
    <property type="evidence" value="ECO:0007669"/>
    <property type="project" value="TreeGrafter"/>
</dbReference>
<feature type="compositionally biased region" description="Acidic residues" evidence="11">
    <location>
        <begin position="522"/>
        <end position="549"/>
    </location>
</feature>
<dbReference type="GO" id="GO:0042393">
    <property type="term" value="F:histone binding"/>
    <property type="evidence" value="ECO:0007669"/>
    <property type="project" value="TreeGrafter"/>
</dbReference>
<dbReference type="InterPro" id="IPR050454">
    <property type="entry name" value="RTT106/SSRP1_HistChap/FACT"/>
</dbReference>
<evidence type="ECO:0000256" key="8">
    <source>
        <dbReference type="ARBA" id="ARBA00023242"/>
    </source>
</evidence>
<dbReference type="InterPro" id="IPR038167">
    <property type="entry name" value="SSRP1_sf"/>
</dbReference>
<feature type="compositionally biased region" description="Basic and acidic residues" evidence="11">
    <location>
        <begin position="650"/>
        <end position="678"/>
    </location>
</feature>
<dbReference type="Pfam" id="PF03531">
    <property type="entry name" value="SSrecog"/>
    <property type="match status" value="1"/>
</dbReference>
<dbReference type="InterPro" id="IPR036910">
    <property type="entry name" value="HMG_box_dom_sf"/>
</dbReference>
<dbReference type="CDD" id="cd13231">
    <property type="entry name" value="PH2_SSRP1-like"/>
    <property type="match status" value="1"/>
</dbReference>
<keyword evidence="2 10" id="KW-0158">Chromosome</keyword>
<comment type="subcellular location">
    <subcellularLocation>
        <location evidence="10">Nucleus</location>
    </subcellularLocation>
    <subcellularLocation>
        <location evidence="10">Chromosome</location>
    </subcellularLocation>
</comment>
<name>A0AAD5XR02_9FUNG</name>
<keyword evidence="8 9" id="KW-0539">Nucleus</keyword>
<evidence type="ECO:0000256" key="9">
    <source>
        <dbReference type="PROSITE-ProRule" id="PRU00267"/>
    </source>
</evidence>
<dbReference type="GO" id="GO:0031491">
    <property type="term" value="F:nucleosome binding"/>
    <property type="evidence" value="ECO:0007669"/>
    <property type="project" value="TreeGrafter"/>
</dbReference>
<dbReference type="Pfam" id="PF17292">
    <property type="entry name" value="POB3_N"/>
    <property type="match status" value="1"/>
</dbReference>
<dbReference type="Gene3D" id="2.30.29.220">
    <property type="entry name" value="Structure-specific recognition protein (SSRP1)"/>
    <property type="match status" value="1"/>
</dbReference>
<evidence type="ECO:0000256" key="2">
    <source>
        <dbReference type="ARBA" id="ARBA00022454"/>
    </source>
</evidence>
<dbReference type="InterPro" id="IPR011993">
    <property type="entry name" value="PH-like_dom_sf"/>
</dbReference>
<dbReference type="Pfam" id="PF00505">
    <property type="entry name" value="HMG_box"/>
    <property type="match status" value="1"/>
</dbReference>
<comment type="caution">
    <text evidence="13">The sequence shown here is derived from an EMBL/GenBank/DDBJ whole genome shotgun (WGS) entry which is preliminary data.</text>
</comment>
<dbReference type="InterPro" id="IPR000969">
    <property type="entry name" value="SSRP1/POB3"/>
</dbReference>